<dbReference type="EMBL" id="JAVTTO010000001">
    <property type="protein sequence ID" value="MDT7830747.1"/>
    <property type="molecule type" value="Genomic_DNA"/>
</dbReference>
<gene>
    <name evidence="3" type="ORF">RQM59_00055</name>
</gene>
<proteinExistence type="predicted"/>
<feature type="domain" description="TonB C-terminal" evidence="2">
    <location>
        <begin position="104"/>
        <end position="165"/>
    </location>
</feature>
<keyword evidence="1" id="KW-0732">Signal</keyword>
<dbReference type="Proteomes" id="UP001257277">
    <property type="component" value="Unassembled WGS sequence"/>
</dbReference>
<sequence>MRSILTFLFLISITTALSQNKEAHDSLKKPETVSIRVIERVPVYKGCEDDLNKNNCLNNKIRRFIGRHFNVNDAKCLEYKTEYDKKLKKEVKVCTKEVKAGRVTIKTTFVIDTIGYTTDIKALSPYPLLNEEAVRVIKKLPKFKPGFQRGRKVRVRYRLPIMFNIL</sequence>
<evidence type="ECO:0000259" key="2">
    <source>
        <dbReference type="Pfam" id="PF03544"/>
    </source>
</evidence>
<feature type="chain" id="PRO_5047179773" evidence="1">
    <location>
        <begin position="19"/>
        <end position="166"/>
    </location>
</feature>
<evidence type="ECO:0000313" key="4">
    <source>
        <dbReference type="Proteomes" id="UP001257277"/>
    </source>
</evidence>
<evidence type="ECO:0000313" key="3">
    <source>
        <dbReference type="EMBL" id="MDT7830747.1"/>
    </source>
</evidence>
<dbReference type="InterPro" id="IPR037682">
    <property type="entry name" value="TonB_C"/>
</dbReference>
<evidence type="ECO:0000256" key="1">
    <source>
        <dbReference type="SAM" id="SignalP"/>
    </source>
</evidence>
<dbReference type="SUPFAM" id="SSF74653">
    <property type="entry name" value="TolA/TonB C-terminal domain"/>
    <property type="match status" value="1"/>
</dbReference>
<comment type="caution">
    <text evidence="3">The sequence shown here is derived from an EMBL/GenBank/DDBJ whole genome shotgun (WGS) entry which is preliminary data.</text>
</comment>
<protein>
    <submittedName>
        <fullName evidence="3">Energy transducer TonB</fullName>
    </submittedName>
</protein>
<keyword evidence="4" id="KW-1185">Reference proteome</keyword>
<dbReference type="Pfam" id="PF03544">
    <property type="entry name" value="TonB_C"/>
    <property type="match status" value="1"/>
</dbReference>
<organism evidence="3 4">
    <name type="scientific">Asprobacillus argus</name>
    <dbReference type="NCBI Taxonomy" id="3076534"/>
    <lineage>
        <taxon>Bacteria</taxon>
        <taxon>Pseudomonadati</taxon>
        <taxon>Bacteroidota</taxon>
        <taxon>Flavobacteriia</taxon>
        <taxon>Flavobacteriales</taxon>
        <taxon>Flavobacteriaceae</taxon>
        <taxon>Asprobacillus</taxon>
    </lineage>
</organism>
<reference evidence="3 4" key="1">
    <citation type="submission" date="2023-09" db="EMBL/GenBank/DDBJ databases">
        <title>Novel taxa isolated from Blanes Bay.</title>
        <authorList>
            <person name="Rey-Velasco X."/>
            <person name="Lucena T."/>
        </authorList>
    </citation>
    <scope>NUCLEOTIDE SEQUENCE [LARGE SCALE GENOMIC DNA]</scope>
    <source>
        <strain evidence="3 4">S356</strain>
    </source>
</reference>
<accession>A0ABU3LB60</accession>
<dbReference type="Gene3D" id="3.30.1150.10">
    <property type="match status" value="1"/>
</dbReference>
<dbReference type="RefSeq" id="WP_349240011.1">
    <property type="nucleotide sequence ID" value="NZ_JAVTTO010000001.1"/>
</dbReference>
<name>A0ABU3LB60_9FLAO</name>
<feature type="signal peptide" evidence="1">
    <location>
        <begin position="1"/>
        <end position="18"/>
    </location>
</feature>